<dbReference type="InterPro" id="IPR036291">
    <property type="entry name" value="NAD(P)-bd_dom_sf"/>
</dbReference>
<dbReference type="InterPro" id="IPR000683">
    <property type="entry name" value="Gfo/Idh/MocA-like_OxRdtase_N"/>
</dbReference>
<feature type="domain" description="GFO/IDH/MocA-like oxidoreductase" evidence="2">
    <location>
        <begin position="132"/>
        <end position="256"/>
    </location>
</feature>
<reference evidence="3 4" key="1">
    <citation type="submission" date="2018-11" db="EMBL/GenBank/DDBJ databases">
        <title>The Potential of Streptomyces as Biocontrol Agents against the Tomato grey mould, Botrytis cinerea (Gray mold) Frontiers in Microbiology.</title>
        <authorList>
            <person name="Li D."/>
        </authorList>
    </citation>
    <scope>NUCLEOTIDE SEQUENCE [LARGE SCALE GENOMIC DNA]</scope>
    <source>
        <strain evidence="3 4">NEAU-LD23</strain>
    </source>
</reference>
<dbReference type="Gene3D" id="3.30.360.10">
    <property type="entry name" value="Dihydrodipicolinate Reductase, domain 2"/>
    <property type="match status" value="1"/>
</dbReference>
<evidence type="ECO:0000259" key="2">
    <source>
        <dbReference type="Pfam" id="PF22725"/>
    </source>
</evidence>
<evidence type="ECO:0000259" key="1">
    <source>
        <dbReference type="Pfam" id="PF01408"/>
    </source>
</evidence>
<protein>
    <submittedName>
        <fullName evidence="3">Gfo/Idh/MocA family oxidoreductase</fullName>
    </submittedName>
</protein>
<dbReference type="InterPro" id="IPR055170">
    <property type="entry name" value="GFO_IDH_MocA-like_dom"/>
</dbReference>
<dbReference type="Pfam" id="PF01408">
    <property type="entry name" value="GFO_IDH_MocA"/>
    <property type="match status" value="1"/>
</dbReference>
<dbReference type="InterPro" id="IPR052515">
    <property type="entry name" value="Gfo/Idh/MocA_Oxidoreductase"/>
</dbReference>
<keyword evidence="4" id="KW-1185">Reference proteome</keyword>
<dbReference type="RefSeq" id="WP_123099348.1">
    <property type="nucleotide sequence ID" value="NZ_RIBZ01000108.1"/>
</dbReference>
<evidence type="ECO:0000313" key="4">
    <source>
        <dbReference type="Proteomes" id="UP000275401"/>
    </source>
</evidence>
<name>A0A3M8WNW1_9ACTN</name>
<dbReference type="SUPFAM" id="SSF55347">
    <property type="entry name" value="Glyceraldehyde-3-phosphate dehydrogenase-like, C-terminal domain"/>
    <property type="match status" value="1"/>
</dbReference>
<dbReference type="SUPFAM" id="SSF51735">
    <property type="entry name" value="NAD(P)-binding Rossmann-fold domains"/>
    <property type="match status" value="1"/>
</dbReference>
<dbReference type="Proteomes" id="UP000275401">
    <property type="component" value="Unassembled WGS sequence"/>
</dbReference>
<dbReference type="Pfam" id="PF22725">
    <property type="entry name" value="GFO_IDH_MocA_C3"/>
    <property type="match status" value="1"/>
</dbReference>
<feature type="domain" description="Gfo/Idh/MocA-like oxidoreductase N-terminal" evidence="1">
    <location>
        <begin position="5"/>
        <end position="119"/>
    </location>
</feature>
<dbReference type="EMBL" id="RIBZ01000108">
    <property type="protein sequence ID" value="RNG31898.1"/>
    <property type="molecule type" value="Genomic_DNA"/>
</dbReference>
<dbReference type="PANTHER" id="PTHR43249:SF1">
    <property type="entry name" value="D-GLUCOSIDE 3-DEHYDROGENASE"/>
    <property type="match status" value="1"/>
</dbReference>
<organism evidence="3 4">
    <name type="scientific">Streptomyces botrytidirepellens</name>
    <dbReference type="NCBI Taxonomy" id="2486417"/>
    <lineage>
        <taxon>Bacteria</taxon>
        <taxon>Bacillati</taxon>
        <taxon>Actinomycetota</taxon>
        <taxon>Actinomycetes</taxon>
        <taxon>Kitasatosporales</taxon>
        <taxon>Streptomycetaceae</taxon>
        <taxon>Streptomyces</taxon>
    </lineage>
</organism>
<dbReference type="AlphaFoldDB" id="A0A3M8WNW1"/>
<comment type="caution">
    <text evidence="3">The sequence shown here is derived from an EMBL/GenBank/DDBJ whole genome shotgun (WGS) entry which is preliminary data.</text>
</comment>
<evidence type="ECO:0000313" key="3">
    <source>
        <dbReference type="EMBL" id="RNG31898.1"/>
    </source>
</evidence>
<dbReference type="PANTHER" id="PTHR43249">
    <property type="entry name" value="UDP-N-ACETYL-2-AMINO-2-DEOXY-D-GLUCURONATE OXIDASE"/>
    <property type="match status" value="1"/>
</dbReference>
<proteinExistence type="predicted"/>
<dbReference type="Gene3D" id="3.40.50.720">
    <property type="entry name" value="NAD(P)-binding Rossmann-like Domain"/>
    <property type="match status" value="1"/>
</dbReference>
<accession>A0A3M8WNW1</accession>
<dbReference type="GO" id="GO:0000166">
    <property type="term" value="F:nucleotide binding"/>
    <property type="evidence" value="ECO:0007669"/>
    <property type="project" value="InterPro"/>
</dbReference>
<gene>
    <name evidence="3" type="ORF">EEJ42_08435</name>
</gene>
<sequence length="364" mass="38863">MTRTLRVGIIGCGKIALNHAKALLANDNAELYACCDIDGARAAEFATRFGIPHAYDNSADLMRSGVDTVTVCTPHPSHESTVVAAARHGLDVLCEKPISISLAEADHMIDATDSAGVTFGGLFQRRFWEASQRAHEAIRNGRIGTPVFASVALRLGRDAAYFTADPWRGTWDADGGGVLINQAIHYIDLMQWCVGSPVVRVSGNIATLKHGDHIEVEDTAVATLEFANGALGVIQAGTTFAPGLGTQVLVTGNNGATVSITEFPEGEPAFNDIWTVAGEESYRPVHSTEIDSDPSLATIHEGLTPYHALQIDDFIDAVAHHREPLVTGREARKALEIVLAIYESARTGGPVDLGATRPAQLTHR</sequence>